<comment type="caution">
    <text evidence="4">The sequence shown here is derived from an EMBL/GenBank/DDBJ whole genome shotgun (WGS) entry which is preliminary data.</text>
</comment>
<gene>
    <name evidence="4" type="ORF">A3K06_00750</name>
</gene>
<evidence type="ECO:0000256" key="3">
    <source>
        <dbReference type="ARBA" id="ARBA00022884"/>
    </source>
</evidence>
<protein>
    <recommendedName>
        <fullName evidence="6">Aminoacyl-tRNA hydrolase</fullName>
    </recommendedName>
</protein>
<feature type="non-terminal residue" evidence="4">
    <location>
        <position position="142"/>
    </location>
</feature>
<keyword evidence="1" id="KW-0820">tRNA-binding</keyword>
<sequence length="142" mass="15989">MATHYYIVGLGNPEPEYALTRHNAGKFMAGLFAQKSASWRTKASEIILPECFMNESGKFLTKNYKLPTTKLIVVHDDLDLPLGKFKIVFNRGSGGHKGVQSVIRALKTEKFVRARIGISPKKKPNHKELLKFLTSKFKPSEL</sequence>
<dbReference type="EMBL" id="MFEG01000012">
    <property type="protein sequence ID" value="OGE76300.1"/>
    <property type="molecule type" value="Genomic_DNA"/>
</dbReference>
<dbReference type="PANTHER" id="PTHR17224">
    <property type="entry name" value="PEPTIDYL-TRNA HYDROLASE"/>
    <property type="match status" value="1"/>
</dbReference>
<dbReference type="InterPro" id="IPR036416">
    <property type="entry name" value="Pept_tRNA_hydro_sf"/>
</dbReference>
<evidence type="ECO:0008006" key="6">
    <source>
        <dbReference type="Google" id="ProtNLM"/>
    </source>
</evidence>
<dbReference type="Proteomes" id="UP000176547">
    <property type="component" value="Unassembled WGS sequence"/>
</dbReference>
<dbReference type="GO" id="GO:0004045">
    <property type="term" value="F:peptidyl-tRNA hydrolase activity"/>
    <property type="evidence" value="ECO:0007669"/>
    <property type="project" value="InterPro"/>
</dbReference>
<accession>A0A1F5NFR0</accession>
<keyword evidence="3" id="KW-0694">RNA-binding</keyword>
<evidence type="ECO:0000256" key="1">
    <source>
        <dbReference type="ARBA" id="ARBA00022555"/>
    </source>
</evidence>
<proteinExistence type="predicted"/>
<dbReference type="NCBIfam" id="TIGR00447">
    <property type="entry name" value="pth"/>
    <property type="match status" value="1"/>
</dbReference>
<name>A0A1F5NFR0_9BACT</name>
<reference evidence="4 5" key="1">
    <citation type="journal article" date="2016" name="Nat. Commun.">
        <title>Thousands of microbial genomes shed light on interconnected biogeochemical processes in an aquifer system.</title>
        <authorList>
            <person name="Anantharaman K."/>
            <person name="Brown C.T."/>
            <person name="Hug L.A."/>
            <person name="Sharon I."/>
            <person name="Castelle C.J."/>
            <person name="Probst A.J."/>
            <person name="Thomas B.C."/>
            <person name="Singh A."/>
            <person name="Wilkins M.J."/>
            <person name="Karaoz U."/>
            <person name="Brodie E.L."/>
            <person name="Williams K.H."/>
            <person name="Hubbard S.S."/>
            <person name="Banfield J.F."/>
        </authorList>
    </citation>
    <scope>NUCLEOTIDE SEQUENCE [LARGE SCALE GENOMIC DNA]</scope>
</reference>
<dbReference type="InterPro" id="IPR001328">
    <property type="entry name" value="Pept_tRNA_hydro"/>
</dbReference>
<dbReference type="AlphaFoldDB" id="A0A1F5NFR0"/>
<keyword evidence="2" id="KW-0378">Hydrolase</keyword>
<dbReference type="SUPFAM" id="SSF53178">
    <property type="entry name" value="Peptidyl-tRNA hydrolase-like"/>
    <property type="match status" value="1"/>
</dbReference>
<dbReference type="Gene3D" id="3.40.50.1470">
    <property type="entry name" value="Peptidyl-tRNA hydrolase"/>
    <property type="match status" value="1"/>
</dbReference>
<dbReference type="Pfam" id="PF01195">
    <property type="entry name" value="Pept_tRNA_hydro"/>
    <property type="match status" value="1"/>
</dbReference>
<dbReference type="PANTHER" id="PTHR17224:SF1">
    <property type="entry name" value="PEPTIDYL-TRNA HYDROLASE"/>
    <property type="match status" value="1"/>
</dbReference>
<evidence type="ECO:0000313" key="4">
    <source>
        <dbReference type="EMBL" id="OGE76300.1"/>
    </source>
</evidence>
<organism evidence="4 5">
    <name type="scientific">Candidatus Doudnabacteria bacterium RIFCSPHIGHO2_01_52_17</name>
    <dbReference type="NCBI Taxonomy" id="1817820"/>
    <lineage>
        <taxon>Bacteria</taxon>
        <taxon>Candidatus Doudnaibacteriota</taxon>
    </lineage>
</organism>
<dbReference type="GO" id="GO:0000049">
    <property type="term" value="F:tRNA binding"/>
    <property type="evidence" value="ECO:0007669"/>
    <property type="project" value="UniProtKB-KW"/>
</dbReference>
<evidence type="ECO:0000256" key="2">
    <source>
        <dbReference type="ARBA" id="ARBA00022801"/>
    </source>
</evidence>
<evidence type="ECO:0000313" key="5">
    <source>
        <dbReference type="Proteomes" id="UP000176547"/>
    </source>
</evidence>